<evidence type="ECO:0000313" key="1">
    <source>
        <dbReference type="EMBL" id="SUA20643.1"/>
    </source>
</evidence>
<reference evidence="1" key="1">
    <citation type="submission" date="2018-06" db="EMBL/GenBank/DDBJ databases">
        <authorList>
            <consortium name="Pathogen Informatics"/>
            <person name="Doyle S."/>
        </authorList>
    </citation>
    <scope>NUCLEOTIDE SEQUENCE [LARGE SCALE GENOMIC DNA]</scope>
    <source>
        <strain evidence="1">NCTC11421</strain>
    </source>
</reference>
<dbReference type="AlphaFoldDB" id="A0A378VUA4"/>
<protein>
    <submittedName>
        <fullName evidence="1">DNA topoisomerase IV subunit A</fullName>
    </submittedName>
</protein>
<dbReference type="EMBL" id="UGRI01000001">
    <property type="protein sequence ID" value="SUA20643.1"/>
    <property type="molecule type" value="Genomic_DNA"/>
</dbReference>
<proteinExistence type="predicted"/>
<gene>
    <name evidence="1" type="ORF">NCTC11421_00736</name>
</gene>
<organism evidence="1">
    <name type="scientific">Neisseria gonorrhoeae</name>
    <dbReference type="NCBI Taxonomy" id="485"/>
    <lineage>
        <taxon>Bacteria</taxon>
        <taxon>Pseudomonadati</taxon>
        <taxon>Pseudomonadota</taxon>
        <taxon>Betaproteobacteria</taxon>
        <taxon>Neisseriales</taxon>
        <taxon>Neisseriaceae</taxon>
        <taxon>Neisseria</taxon>
    </lineage>
</organism>
<accession>A0A378VUA4</accession>
<dbReference type="GO" id="GO:0016853">
    <property type="term" value="F:isomerase activity"/>
    <property type="evidence" value="ECO:0007669"/>
    <property type="project" value="UniProtKB-KW"/>
</dbReference>
<name>A0A378VUA4_NEIGO</name>
<keyword evidence="1" id="KW-0413">Isomerase</keyword>
<sequence length="75" mass="8689">MNELREEQGRLNIFWATKTKTQADYQEMQADMKQFGDARRTLVEEAGRAVLTQTAADEPITLICRKRLDTQPCRT</sequence>